<dbReference type="PROSITE" id="PS51257">
    <property type="entry name" value="PROKAR_LIPOPROTEIN"/>
    <property type="match status" value="1"/>
</dbReference>
<keyword evidence="1" id="KW-0732">Signal</keyword>
<sequence length="200" mass="21787">MKNKKLIMMLAAGLVLSACGNQAAKPANDGAKEVKQEESQVAENNDAVKEVANDANTAAKDPIPATEKTLEEAIDAFYAHYKDEAIELTSAELDEENGKYCYGVKGFKDGQEYEAVLDANTLEIISEKTEAEDDTKVMAIDRKAIITGKEAMEKALEGQAENVYIEGYELEVENGKAVYDIDLENAEDVRIDAATGEIIK</sequence>
<dbReference type="InterPro" id="IPR025711">
    <property type="entry name" value="PepSY"/>
</dbReference>
<gene>
    <name evidence="3" type="ORF">ACCQ42_02135</name>
</gene>
<feature type="domain" description="PepSY" evidence="2">
    <location>
        <begin position="69"/>
        <end position="127"/>
    </location>
</feature>
<dbReference type="Gene3D" id="3.10.450.40">
    <property type="match status" value="2"/>
</dbReference>
<accession>A0ABW9MEP0</accession>
<comment type="caution">
    <text evidence="3">The sequence shown here is derived from an EMBL/GenBank/DDBJ whole genome shotgun (WGS) entry which is preliminary data.</text>
</comment>
<evidence type="ECO:0000259" key="2">
    <source>
        <dbReference type="Pfam" id="PF03413"/>
    </source>
</evidence>
<reference evidence="3 4" key="1">
    <citation type="journal article" date="2025" name="Anaerobe">
        <title>Description of Anaerococcus kampingiae sp. nov., Anaerococcus groningensis sp. nov., Anaerococcus martiniensis sp. nov., and Anaerococcus cruorum sp. nov., isolated from human clinical specimens.</title>
        <authorList>
            <person name="Boiten K.E."/>
            <person name="Meijer J."/>
            <person name="van Wezel E.M."/>
            <person name="Veloo A.C.M."/>
        </authorList>
    </citation>
    <scope>NUCLEOTIDE SEQUENCE [LARGE SCALE GENOMIC DNA]</scope>
    <source>
        <strain evidence="3 4">ENR0874</strain>
    </source>
</reference>
<evidence type="ECO:0000313" key="3">
    <source>
        <dbReference type="EMBL" id="MFO3666570.1"/>
    </source>
</evidence>
<name>A0ABW9MEP0_9FIRM</name>
<feature type="signal peptide" evidence="1">
    <location>
        <begin position="1"/>
        <end position="23"/>
    </location>
</feature>
<feature type="domain" description="PepSY" evidence="2">
    <location>
        <begin position="146"/>
        <end position="200"/>
    </location>
</feature>
<keyword evidence="4" id="KW-1185">Reference proteome</keyword>
<feature type="chain" id="PRO_5047307519" evidence="1">
    <location>
        <begin position="24"/>
        <end position="200"/>
    </location>
</feature>
<dbReference type="EMBL" id="JBGMEF010000011">
    <property type="protein sequence ID" value="MFO3666570.1"/>
    <property type="molecule type" value="Genomic_DNA"/>
</dbReference>
<organism evidence="3 4">
    <name type="scientific">Anaerococcus kampingae</name>
    <dbReference type="NCBI Taxonomy" id="3115614"/>
    <lineage>
        <taxon>Bacteria</taxon>
        <taxon>Bacillati</taxon>
        <taxon>Bacillota</taxon>
        <taxon>Tissierellia</taxon>
        <taxon>Tissierellales</taxon>
        <taxon>Peptoniphilaceae</taxon>
        <taxon>Anaerococcus</taxon>
    </lineage>
</organism>
<proteinExistence type="predicted"/>
<dbReference type="Pfam" id="PF03413">
    <property type="entry name" value="PepSY"/>
    <property type="match status" value="2"/>
</dbReference>
<protein>
    <submittedName>
        <fullName evidence="3">PepSY domain-containing protein</fullName>
    </submittedName>
</protein>
<evidence type="ECO:0000256" key="1">
    <source>
        <dbReference type="SAM" id="SignalP"/>
    </source>
</evidence>
<dbReference type="RefSeq" id="WP_410035214.1">
    <property type="nucleotide sequence ID" value="NZ_JBGMEF010000011.1"/>
</dbReference>
<dbReference type="Proteomes" id="UP001637994">
    <property type="component" value="Unassembled WGS sequence"/>
</dbReference>
<evidence type="ECO:0000313" key="4">
    <source>
        <dbReference type="Proteomes" id="UP001637994"/>
    </source>
</evidence>